<reference evidence="1" key="1">
    <citation type="journal article" date="2015" name="Nature">
        <title>Complex archaea that bridge the gap between prokaryotes and eukaryotes.</title>
        <authorList>
            <person name="Spang A."/>
            <person name="Saw J.H."/>
            <person name="Jorgensen S.L."/>
            <person name="Zaremba-Niedzwiedzka K."/>
            <person name="Martijn J."/>
            <person name="Lind A.E."/>
            <person name="van Eijk R."/>
            <person name="Schleper C."/>
            <person name="Guy L."/>
            <person name="Ettema T.J."/>
        </authorList>
    </citation>
    <scope>NUCLEOTIDE SEQUENCE</scope>
</reference>
<feature type="non-terminal residue" evidence="1">
    <location>
        <position position="1"/>
    </location>
</feature>
<sequence length="157" mass="18078">HTTEMNDLGFRINTLTGSIDKRTARPENCSECDRPYPIEMMNNNLTEIHIDKAERDKLIKQRGEREAKLYYINAQIGICREVRDLEERVRTSKGEAALVSNLDLLKAATNPFSKVVLSAREEVESERKSSMAYRNIQNAEEKIRNHYLSGITHSVRI</sequence>
<dbReference type="AlphaFoldDB" id="A0A0F8XX78"/>
<dbReference type="EMBL" id="LAZR01056658">
    <property type="protein sequence ID" value="KKK73717.1"/>
    <property type="molecule type" value="Genomic_DNA"/>
</dbReference>
<protein>
    <submittedName>
        <fullName evidence="1">Uncharacterized protein</fullName>
    </submittedName>
</protein>
<organism evidence="1">
    <name type="scientific">marine sediment metagenome</name>
    <dbReference type="NCBI Taxonomy" id="412755"/>
    <lineage>
        <taxon>unclassified sequences</taxon>
        <taxon>metagenomes</taxon>
        <taxon>ecological metagenomes</taxon>
    </lineage>
</organism>
<comment type="caution">
    <text evidence="1">The sequence shown here is derived from an EMBL/GenBank/DDBJ whole genome shotgun (WGS) entry which is preliminary data.</text>
</comment>
<accession>A0A0F8XX78</accession>
<name>A0A0F8XX78_9ZZZZ</name>
<gene>
    <name evidence="1" type="ORF">LCGC14_2891060</name>
</gene>
<proteinExistence type="predicted"/>
<evidence type="ECO:0000313" key="1">
    <source>
        <dbReference type="EMBL" id="KKK73717.1"/>
    </source>
</evidence>